<dbReference type="EMBL" id="BLLF01005252">
    <property type="protein sequence ID" value="GFH30954.1"/>
    <property type="molecule type" value="Genomic_DNA"/>
</dbReference>
<evidence type="ECO:0000313" key="1">
    <source>
        <dbReference type="EMBL" id="GFH30954.1"/>
    </source>
</evidence>
<sequence length="95" mass="10458">MDHSGSRLEVTDEATIPRRVTATVSSTRIAVAFLNVRRRKPHVRHQTPPVKAFPTCGDARGQRLLAPPPAPLHLLCTRVKAACNARGLPQQQPQH</sequence>
<proteinExistence type="predicted"/>
<keyword evidence="2" id="KW-1185">Reference proteome</keyword>
<evidence type="ECO:0000313" key="2">
    <source>
        <dbReference type="Proteomes" id="UP000485058"/>
    </source>
</evidence>
<reference evidence="1 2" key="1">
    <citation type="submission" date="2020-02" db="EMBL/GenBank/DDBJ databases">
        <title>Draft genome sequence of Haematococcus lacustris strain NIES-144.</title>
        <authorList>
            <person name="Morimoto D."/>
            <person name="Nakagawa S."/>
            <person name="Yoshida T."/>
            <person name="Sawayama S."/>
        </authorList>
    </citation>
    <scope>NUCLEOTIDE SEQUENCE [LARGE SCALE GENOMIC DNA]</scope>
    <source>
        <strain evidence="1 2">NIES-144</strain>
    </source>
</reference>
<protein>
    <submittedName>
        <fullName evidence="1">Uncharacterized protein</fullName>
    </submittedName>
</protein>
<name>A0A6A0AFW6_HAELA</name>
<dbReference type="AlphaFoldDB" id="A0A6A0AFW6"/>
<accession>A0A6A0AFW6</accession>
<dbReference type="Proteomes" id="UP000485058">
    <property type="component" value="Unassembled WGS sequence"/>
</dbReference>
<organism evidence="1 2">
    <name type="scientific">Haematococcus lacustris</name>
    <name type="common">Green alga</name>
    <name type="synonym">Haematococcus pluvialis</name>
    <dbReference type="NCBI Taxonomy" id="44745"/>
    <lineage>
        <taxon>Eukaryota</taxon>
        <taxon>Viridiplantae</taxon>
        <taxon>Chlorophyta</taxon>
        <taxon>core chlorophytes</taxon>
        <taxon>Chlorophyceae</taxon>
        <taxon>CS clade</taxon>
        <taxon>Chlamydomonadales</taxon>
        <taxon>Haematococcaceae</taxon>
        <taxon>Haematococcus</taxon>
    </lineage>
</organism>
<gene>
    <name evidence="1" type="ORF">HaLaN_29894</name>
</gene>
<comment type="caution">
    <text evidence="1">The sequence shown here is derived from an EMBL/GenBank/DDBJ whole genome shotgun (WGS) entry which is preliminary data.</text>
</comment>